<evidence type="ECO:0000259" key="4">
    <source>
        <dbReference type="Pfam" id="PF18206"/>
    </source>
</evidence>
<keyword evidence="7" id="KW-1185">Reference proteome</keyword>
<dbReference type="InterPro" id="IPR040527">
    <property type="entry name" value="Beta-sand_Porphyrn"/>
</dbReference>
<dbReference type="Gene3D" id="2.60.120.1200">
    <property type="match status" value="1"/>
</dbReference>
<dbReference type="RefSeq" id="WP_415861924.1">
    <property type="nucleotide sequence ID" value="NZ_CP134536.1"/>
</dbReference>
<dbReference type="InterPro" id="IPR017853">
    <property type="entry name" value="GH"/>
</dbReference>
<evidence type="ECO:0000259" key="5">
    <source>
        <dbReference type="Pfam" id="PF18962"/>
    </source>
</evidence>
<dbReference type="Proteomes" id="UP001303407">
    <property type="component" value="Chromosome"/>
</dbReference>
<organism evidence="6 7">
    <name type="scientific">Thalassobellus suaedae</name>
    <dbReference type="NCBI Taxonomy" id="3074124"/>
    <lineage>
        <taxon>Bacteria</taxon>
        <taxon>Pseudomonadati</taxon>
        <taxon>Bacteroidota</taxon>
        <taxon>Flavobacteriia</taxon>
        <taxon>Flavobacteriales</taxon>
        <taxon>Flavobacteriaceae</taxon>
        <taxon>Thalassobellus</taxon>
    </lineage>
</organism>
<evidence type="ECO:0000313" key="7">
    <source>
        <dbReference type="Proteomes" id="UP001303407"/>
    </source>
</evidence>
<feature type="domain" description="Beta-porphyranase A C-terminal" evidence="3">
    <location>
        <begin position="653"/>
        <end position="747"/>
    </location>
</feature>
<gene>
    <name evidence="6" type="ORF">RHP49_13700</name>
</gene>
<dbReference type="NCBIfam" id="TIGR04183">
    <property type="entry name" value="Por_Secre_tail"/>
    <property type="match status" value="1"/>
</dbReference>
<feature type="signal peptide" evidence="2">
    <location>
        <begin position="1"/>
        <end position="17"/>
    </location>
</feature>
<feature type="domain" description="Secretion system C-terminal sorting" evidence="5">
    <location>
        <begin position="771"/>
        <end position="828"/>
    </location>
</feature>
<evidence type="ECO:0000313" key="6">
    <source>
        <dbReference type="EMBL" id="WNH11944.1"/>
    </source>
</evidence>
<dbReference type="Pfam" id="PF18040">
    <property type="entry name" value="BPA_C"/>
    <property type="match status" value="1"/>
</dbReference>
<protein>
    <submittedName>
        <fullName evidence="6">T9SS type A sorting domain-containing protein</fullName>
    </submittedName>
</protein>
<dbReference type="Pfam" id="PF18962">
    <property type="entry name" value="Por_Secre_tail"/>
    <property type="match status" value="1"/>
</dbReference>
<sequence>MKRIVFIILLVYGFSFAQTSITWTNVPANPITFAPGQSVTINLSYTSPDVDYICIWVRELTASGTIVKDYGAFTTCPLSGGPDNHPNTDTISYNYTIPANVVETASLAPGNYYSLVIFMVNDGGGSANASKNIVISAAATVNTQVKATINAKHMVGGTDAFNRAKFITIHANQTENEWNGDNKVGDLRNDFLNGYDVYMGRDTGGITYNLNQVTQDPTRPGYAEPSNIATRGQNSRNSYANQTSLHQYEARNNLIIAGQKYPFWTGTGQKPTAQGWSLANGTATGEYMGRYINEFHGNNGQPVPAFVEVINEPAYEHLGGPEDYTNSLQEIADFHNEVALAIKAQAPNLKVGGYTTAFPNFEKGDFQRWNNRWKLFMDVAGANMDFWSIHLYDFPAIGGKKRLRSGSNLEATFDMMEQYSYMKFNQVKPFVISEYGAQMHDYANQQWSPLRDWLHLKAQNAQLMSFLDRPNNIASAINFLIVKAEWGYNNGIPYQHRLMRKENEPTSYTGQWVYTDMLKFYQLWKNVKGTRIDITSSNLNIQVDGYVDGNKAYIILNNLNFTDEVIDLSVIETKGEAINDINKKHLYLNGSNLPVLLDESVPTNTSTVTLHAESTMILEYTFTNAIVIDESNTESKYYATSYLKPIAANQAETFQINGITKNTFGEAVLRIGVGRPHGLNLRPTVTVNGTSLDVPNNWRGDNQANRERFFGVLEIPVPFDVLQTNNSISVEFPDAGGHISTATLQVYNFSSDLRNITLSVDKNSVSKKTFIYPNPTTGLFNITNVPGFKNMKLYNITGSEVKSFKPAQNYDISELPSGIYFLKTDNGWVNKLIKQ</sequence>
<proteinExistence type="predicted"/>
<dbReference type="EMBL" id="CP134536">
    <property type="protein sequence ID" value="WNH11944.1"/>
    <property type="molecule type" value="Genomic_DNA"/>
</dbReference>
<accession>A0ABY9Y158</accession>
<name>A0ABY9Y158_9FLAO</name>
<feature type="domain" description="Porphyranase beta-sandwich" evidence="4">
    <location>
        <begin position="541"/>
        <end position="644"/>
    </location>
</feature>
<dbReference type="InterPro" id="IPR026444">
    <property type="entry name" value="Secre_tail"/>
</dbReference>
<keyword evidence="1 2" id="KW-0732">Signal</keyword>
<evidence type="ECO:0000256" key="2">
    <source>
        <dbReference type="SAM" id="SignalP"/>
    </source>
</evidence>
<reference evidence="6 7" key="1">
    <citation type="submission" date="2023-09" db="EMBL/GenBank/DDBJ databases">
        <title>Thalassobella suaedae gen. nov., sp. nov., a marine bacterium of the family Flavobacteriaceae isolated from a halophyte Suaeda japonica.</title>
        <authorList>
            <person name="Lee S.Y."/>
            <person name="Hwang C.Y."/>
        </authorList>
    </citation>
    <scope>NUCLEOTIDE SEQUENCE [LARGE SCALE GENOMIC DNA]</scope>
    <source>
        <strain evidence="6 7">HL-DH10</strain>
    </source>
</reference>
<dbReference type="Gene3D" id="3.20.20.80">
    <property type="entry name" value="Glycosidases"/>
    <property type="match status" value="1"/>
</dbReference>
<evidence type="ECO:0000259" key="3">
    <source>
        <dbReference type="Pfam" id="PF18040"/>
    </source>
</evidence>
<evidence type="ECO:0000256" key="1">
    <source>
        <dbReference type="ARBA" id="ARBA00022729"/>
    </source>
</evidence>
<dbReference type="InterPro" id="IPR041224">
    <property type="entry name" value="BPA_C"/>
</dbReference>
<dbReference type="SUPFAM" id="SSF51445">
    <property type="entry name" value="(Trans)glycosidases"/>
    <property type="match status" value="1"/>
</dbReference>
<dbReference type="Pfam" id="PF18206">
    <property type="entry name" value="Porphyrn_cat_1"/>
    <property type="match status" value="1"/>
</dbReference>
<dbReference type="CDD" id="cd21510">
    <property type="entry name" value="agarase_cat"/>
    <property type="match status" value="1"/>
</dbReference>
<feature type="chain" id="PRO_5047392117" evidence="2">
    <location>
        <begin position="18"/>
        <end position="835"/>
    </location>
</feature>